<dbReference type="InterPro" id="IPR036922">
    <property type="entry name" value="Rieske_2Fe-2S_sf"/>
</dbReference>
<evidence type="ECO:0000256" key="3">
    <source>
        <dbReference type="ARBA" id="ARBA00023004"/>
    </source>
</evidence>
<sequence length="527" mass="57774">MINQQTGSDLPLYSTSFWRPVESDFSFPPLEESIEVETVVVGGGITGITAAYLLQKAGIQTALIEARKVLTGTTGHTTAKITAQHSVIYDSLIQAAGEEKARKYYDANAEAARFIKNTISELNISCQLMAQDAYVYASDASGDKQIRKEWKAYEKLGIPGEFLDETDLPYSVKSAIRMPDQSQFHPVEYLSELLKEFVASGGHVYEQTRAAELEKSEKPVITTAQGYTVTCRNAIIATHYPFADFTGLQFSKLEPQRSYIIAARTAAPFPEGMYISADSPVRSLRSVYENGEQLVLIGGEDHRTGEGNRDAAGQDTEEIYKRLAEFGRGQIGVTDVLYRWSAQDLLTLDGIPYAGPITENHPNIHLAAGYGLWGMTNGTMSAMITSDAVLGRQNPYAELYSPQRSMNRVAAGQFLKQNMETAKEMIAGKLRKSKEDLEDLALDEGAKIKVNGEKAGVYKDAAGNVSLVKPVCTHMGCDLEWNNGERSWDCACHGSRFNADGQVLEGPAVKPLAKLDEPVYSGNSNKE</sequence>
<evidence type="ECO:0000256" key="1">
    <source>
        <dbReference type="ARBA" id="ARBA00022714"/>
    </source>
</evidence>
<proteinExistence type="predicted"/>
<dbReference type="InterPro" id="IPR006076">
    <property type="entry name" value="FAD-dep_OxRdtase"/>
</dbReference>
<accession>A0A7X2V5M2</accession>
<dbReference type="PANTHER" id="PTHR13847">
    <property type="entry name" value="SARCOSINE DEHYDROGENASE-RELATED"/>
    <property type="match status" value="1"/>
</dbReference>
<evidence type="ECO:0000259" key="6">
    <source>
        <dbReference type="PROSITE" id="PS51296"/>
    </source>
</evidence>
<dbReference type="Gene3D" id="3.50.50.60">
    <property type="entry name" value="FAD/NAD(P)-binding domain"/>
    <property type="match status" value="1"/>
</dbReference>
<evidence type="ECO:0000313" key="8">
    <source>
        <dbReference type="Proteomes" id="UP000434639"/>
    </source>
</evidence>
<dbReference type="PRINTS" id="PR00162">
    <property type="entry name" value="RIESKE"/>
</dbReference>
<feature type="domain" description="Rieske" evidence="6">
    <location>
        <begin position="432"/>
        <end position="526"/>
    </location>
</feature>
<dbReference type="GO" id="GO:0005737">
    <property type="term" value="C:cytoplasm"/>
    <property type="evidence" value="ECO:0007669"/>
    <property type="project" value="TreeGrafter"/>
</dbReference>
<comment type="caution">
    <text evidence="7">The sequence shown here is derived from an EMBL/GenBank/DDBJ whole genome shotgun (WGS) entry which is preliminary data.</text>
</comment>
<evidence type="ECO:0000256" key="5">
    <source>
        <dbReference type="ARBA" id="ARBA00023157"/>
    </source>
</evidence>
<dbReference type="Gene3D" id="2.102.10.10">
    <property type="entry name" value="Rieske [2Fe-2S] iron-sulphur domain"/>
    <property type="match status" value="1"/>
</dbReference>
<organism evidence="7 8">
    <name type="scientific">Metabacillus mangrovi</name>
    <dbReference type="NCBI Taxonomy" id="1491830"/>
    <lineage>
        <taxon>Bacteria</taxon>
        <taxon>Bacillati</taxon>
        <taxon>Bacillota</taxon>
        <taxon>Bacilli</taxon>
        <taxon>Bacillales</taxon>
        <taxon>Bacillaceae</taxon>
        <taxon>Metabacillus</taxon>
    </lineage>
</organism>
<dbReference type="PANTHER" id="PTHR13847:SF274">
    <property type="entry name" value="RIESKE 2FE-2S IRON-SULFUR PROTEIN YHFW-RELATED"/>
    <property type="match status" value="1"/>
</dbReference>
<dbReference type="GO" id="GO:0046872">
    <property type="term" value="F:metal ion binding"/>
    <property type="evidence" value="ECO:0007669"/>
    <property type="project" value="UniProtKB-KW"/>
</dbReference>
<dbReference type="Pfam" id="PF00355">
    <property type="entry name" value="Rieske"/>
    <property type="match status" value="1"/>
</dbReference>
<keyword evidence="3" id="KW-0408">Iron</keyword>
<dbReference type="EMBL" id="WMIB01000013">
    <property type="protein sequence ID" value="MTH54329.1"/>
    <property type="molecule type" value="Genomic_DNA"/>
</dbReference>
<dbReference type="FunFam" id="2.102.10.10:FF:000014">
    <property type="entry name" value="Oxidoreductase, FAD dependent"/>
    <property type="match status" value="1"/>
</dbReference>
<keyword evidence="4" id="KW-0411">Iron-sulfur</keyword>
<dbReference type="OrthoDB" id="9767869at2"/>
<keyword evidence="8" id="KW-1185">Reference proteome</keyword>
<dbReference type="InterPro" id="IPR017941">
    <property type="entry name" value="Rieske_2Fe-2S"/>
</dbReference>
<dbReference type="GO" id="GO:0004497">
    <property type="term" value="F:monooxygenase activity"/>
    <property type="evidence" value="ECO:0007669"/>
    <property type="project" value="UniProtKB-ARBA"/>
</dbReference>
<evidence type="ECO:0000256" key="4">
    <source>
        <dbReference type="ARBA" id="ARBA00023014"/>
    </source>
</evidence>
<dbReference type="CDD" id="cd03477">
    <property type="entry name" value="Rieske_YhfW_C"/>
    <property type="match status" value="1"/>
</dbReference>
<evidence type="ECO:0000313" key="7">
    <source>
        <dbReference type="EMBL" id="MTH54329.1"/>
    </source>
</evidence>
<dbReference type="Pfam" id="PF01266">
    <property type="entry name" value="DAO"/>
    <property type="match status" value="1"/>
</dbReference>
<dbReference type="InterPro" id="IPR005805">
    <property type="entry name" value="Rieske_Fe-S_prot_C"/>
</dbReference>
<dbReference type="AlphaFoldDB" id="A0A7X2V5M2"/>
<dbReference type="Proteomes" id="UP000434639">
    <property type="component" value="Unassembled WGS sequence"/>
</dbReference>
<keyword evidence="2" id="KW-0479">Metal-binding</keyword>
<evidence type="ECO:0000256" key="2">
    <source>
        <dbReference type="ARBA" id="ARBA00022723"/>
    </source>
</evidence>
<dbReference type="RefSeq" id="WP_155112844.1">
    <property type="nucleotide sequence ID" value="NZ_WMIB01000013.1"/>
</dbReference>
<dbReference type="GO" id="GO:0051537">
    <property type="term" value="F:2 iron, 2 sulfur cluster binding"/>
    <property type="evidence" value="ECO:0007669"/>
    <property type="project" value="UniProtKB-KW"/>
</dbReference>
<keyword evidence="5" id="KW-1015">Disulfide bond</keyword>
<gene>
    <name evidence="7" type="ORF">GKZ89_13035</name>
</gene>
<dbReference type="SUPFAM" id="SSF50022">
    <property type="entry name" value="ISP domain"/>
    <property type="match status" value="1"/>
</dbReference>
<dbReference type="InterPro" id="IPR038010">
    <property type="entry name" value="YhfW_C"/>
</dbReference>
<protein>
    <submittedName>
        <fullName evidence="7">FAD-dependent oxidoreductase</fullName>
    </submittedName>
</protein>
<dbReference type="PROSITE" id="PS51296">
    <property type="entry name" value="RIESKE"/>
    <property type="match status" value="1"/>
</dbReference>
<name>A0A7X2V5M2_9BACI</name>
<keyword evidence="1" id="KW-0001">2Fe-2S</keyword>
<reference evidence="7 8" key="1">
    <citation type="journal article" date="2017" name="Int. J. Syst. Evol. Microbiol.">
        <title>Bacillus mangrovi sp. nov., isolated from a sediment sample from a mangrove forest.</title>
        <authorList>
            <person name="Gupta V."/>
            <person name="Singh P.K."/>
            <person name="Korpole S."/>
            <person name="Tanuku N.R.S."/>
            <person name="Pinnaka A.K."/>
        </authorList>
    </citation>
    <scope>NUCLEOTIDE SEQUENCE [LARGE SCALE GENOMIC DNA]</scope>
    <source>
        <strain evidence="7 8">KCTC 33872</strain>
    </source>
</reference>
<dbReference type="GO" id="GO:0016705">
    <property type="term" value="F:oxidoreductase activity, acting on paired donors, with incorporation or reduction of molecular oxygen"/>
    <property type="evidence" value="ECO:0007669"/>
    <property type="project" value="UniProtKB-ARBA"/>
</dbReference>
<dbReference type="InterPro" id="IPR036188">
    <property type="entry name" value="FAD/NAD-bd_sf"/>
</dbReference>
<dbReference type="Gene3D" id="3.30.9.10">
    <property type="entry name" value="D-Amino Acid Oxidase, subunit A, domain 2"/>
    <property type="match status" value="1"/>
</dbReference>
<dbReference type="SUPFAM" id="SSF51905">
    <property type="entry name" value="FAD/NAD(P)-binding domain"/>
    <property type="match status" value="1"/>
</dbReference>
<dbReference type="GO" id="GO:0016020">
    <property type="term" value="C:membrane"/>
    <property type="evidence" value="ECO:0007669"/>
    <property type="project" value="InterPro"/>
</dbReference>